<dbReference type="RefSeq" id="WP_014725653.1">
    <property type="nucleotide sequence ID" value="NZ_BGKC01000025.1"/>
</dbReference>
<accession>A0A132DXZ3</accession>
<dbReference type="EMBL" id="PVHK01000006">
    <property type="protein sequence ID" value="PRH44209.1"/>
    <property type="molecule type" value="Genomic_DNA"/>
</dbReference>
<evidence type="ECO:0000313" key="1">
    <source>
        <dbReference type="EMBL" id="PRH44209.1"/>
    </source>
</evidence>
<sequence length="89" mass="9965">MKRLLLLWKTARHDLRVLYGALAHPDRPVWLIPALAVVALYAFEPFNFAMPVLGFVDDGVLVPLALHMLVLGLPVSMRRTSARPHPEDA</sequence>
<name>A0A132DXZ3_BURVI</name>
<proteinExistence type="predicted"/>
<gene>
    <name evidence="1" type="ORF">C6T65_00850</name>
</gene>
<comment type="caution">
    <text evidence="1">The sequence shown here is derived from an EMBL/GenBank/DDBJ whole genome shotgun (WGS) entry which is preliminary data.</text>
</comment>
<evidence type="ECO:0000313" key="2">
    <source>
        <dbReference type="Proteomes" id="UP000237632"/>
    </source>
</evidence>
<dbReference type="Proteomes" id="UP000237632">
    <property type="component" value="Unassembled WGS sequence"/>
</dbReference>
<organism evidence="1 2">
    <name type="scientific">Burkholderia vietnamiensis</name>
    <dbReference type="NCBI Taxonomy" id="60552"/>
    <lineage>
        <taxon>Bacteria</taxon>
        <taxon>Pseudomonadati</taxon>
        <taxon>Pseudomonadota</taxon>
        <taxon>Betaproteobacteria</taxon>
        <taxon>Burkholderiales</taxon>
        <taxon>Burkholderiaceae</taxon>
        <taxon>Burkholderia</taxon>
        <taxon>Burkholderia cepacia complex</taxon>
    </lineage>
</organism>
<reference evidence="1 2" key="1">
    <citation type="submission" date="2018-03" db="EMBL/GenBank/DDBJ databases">
        <authorList>
            <person name="Nguyen K."/>
            <person name="Fouts D."/>
            <person name="Sutton G."/>
        </authorList>
    </citation>
    <scope>NUCLEOTIDE SEQUENCE [LARGE SCALE GENOMIC DNA]</scope>
    <source>
        <strain evidence="1 2">AU3578</strain>
    </source>
</reference>
<protein>
    <submittedName>
        <fullName evidence="1">Uncharacterized protein</fullName>
    </submittedName>
</protein>
<dbReference type="AlphaFoldDB" id="A0A132DXZ3"/>